<dbReference type="AlphaFoldDB" id="A0AAE3DFK5"/>
<comment type="caution">
    <text evidence="4">The sequence shown here is derived from an EMBL/GenBank/DDBJ whole genome shotgun (WGS) entry which is preliminary data.</text>
</comment>
<proteinExistence type="predicted"/>
<keyword evidence="2" id="KW-1133">Transmembrane helix</keyword>
<evidence type="ECO:0000256" key="2">
    <source>
        <dbReference type="SAM" id="Phobius"/>
    </source>
</evidence>
<dbReference type="CDD" id="cd12797">
    <property type="entry name" value="M23_peptidase"/>
    <property type="match status" value="1"/>
</dbReference>
<dbReference type="Pfam" id="PF01551">
    <property type="entry name" value="Peptidase_M23"/>
    <property type="match status" value="1"/>
</dbReference>
<dbReference type="InterPro" id="IPR050570">
    <property type="entry name" value="Cell_wall_metabolism_enzyme"/>
</dbReference>
<dbReference type="PANTHER" id="PTHR21666">
    <property type="entry name" value="PEPTIDASE-RELATED"/>
    <property type="match status" value="1"/>
</dbReference>
<dbReference type="PANTHER" id="PTHR21666:SF289">
    <property type="entry name" value="L-ALA--D-GLU ENDOPEPTIDASE"/>
    <property type="match status" value="1"/>
</dbReference>
<feature type="transmembrane region" description="Helical" evidence="2">
    <location>
        <begin position="12"/>
        <end position="37"/>
    </location>
</feature>
<keyword evidence="2" id="KW-0812">Transmembrane</keyword>
<gene>
    <name evidence="4" type="ORF">LKD37_07525</name>
</gene>
<evidence type="ECO:0000313" key="5">
    <source>
        <dbReference type="Proteomes" id="UP001199319"/>
    </source>
</evidence>
<dbReference type="InterPro" id="IPR016047">
    <property type="entry name" value="M23ase_b-sheet_dom"/>
</dbReference>
<dbReference type="Proteomes" id="UP001199319">
    <property type="component" value="Unassembled WGS sequence"/>
</dbReference>
<evidence type="ECO:0000259" key="3">
    <source>
        <dbReference type="Pfam" id="PF01551"/>
    </source>
</evidence>
<dbReference type="SUPFAM" id="SSF51261">
    <property type="entry name" value="Duplicated hybrid motif"/>
    <property type="match status" value="1"/>
</dbReference>
<sequence length="225" mass="23604">MSRFDGKKVKAVFGGKGFYIALALCLLAAGIVGYYTLLRPQAPAEPASNPASNVPDDRDNAWVAPAVQPEENVPAAPPAEETPISDPQDLLPQVMSPLDGTTVTVFSVTELMYDETMADWRTHNGIDIQASEGDSVRTAAGGTVLSVKDDELMGTTVVIQHGGGYTTQYSCLQKDPPVQEGDQVAAGDVIGLVGSTASAEGSMGPHLHFSVSKDGQVIDPADYVN</sequence>
<evidence type="ECO:0000256" key="1">
    <source>
        <dbReference type="ARBA" id="ARBA00022729"/>
    </source>
</evidence>
<feature type="domain" description="M23ase beta-sheet core" evidence="3">
    <location>
        <begin position="122"/>
        <end position="220"/>
    </location>
</feature>
<name>A0AAE3DFK5_9FIRM</name>
<dbReference type="RefSeq" id="WP_302928643.1">
    <property type="nucleotide sequence ID" value="NZ_JAJEPW010000018.1"/>
</dbReference>
<keyword evidence="5" id="KW-1185">Reference proteome</keyword>
<evidence type="ECO:0000313" key="4">
    <source>
        <dbReference type="EMBL" id="MCC2129364.1"/>
    </source>
</evidence>
<protein>
    <submittedName>
        <fullName evidence="4">Peptidoglycan DD-metalloendopeptidase family protein</fullName>
    </submittedName>
</protein>
<organism evidence="4 5">
    <name type="scientific">Brotocaccenecus cirricatena</name>
    <dbReference type="NCBI Taxonomy" id="3064195"/>
    <lineage>
        <taxon>Bacteria</taxon>
        <taxon>Bacillati</taxon>
        <taxon>Bacillota</taxon>
        <taxon>Clostridia</taxon>
        <taxon>Eubacteriales</taxon>
        <taxon>Oscillospiraceae</taxon>
        <taxon>Brotocaccenecus</taxon>
    </lineage>
</organism>
<dbReference type="Gene3D" id="2.70.70.10">
    <property type="entry name" value="Glucose Permease (Domain IIA)"/>
    <property type="match status" value="1"/>
</dbReference>
<dbReference type="EMBL" id="JAJEPW010000018">
    <property type="protein sequence ID" value="MCC2129364.1"/>
    <property type="molecule type" value="Genomic_DNA"/>
</dbReference>
<keyword evidence="2" id="KW-0472">Membrane</keyword>
<dbReference type="InterPro" id="IPR011055">
    <property type="entry name" value="Dup_hybrid_motif"/>
</dbReference>
<reference evidence="4" key="1">
    <citation type="submission" date="2021-10" db="EMBL/GenBank/DDBJ databases">
        <title>Anaerobic single-cell dispensing facilitates the cultivation of human gut bacteria.</title>
        <authorList>
            <person name="Afrizal A."/>
        </authorList>
    </citation>
    <scope>NUCLEOTIDE SEQUENCE</scope>
    <source>
        <strain evidence="4">CLA-AA-H272</strain>
    </source>
</reference>
<keyword evidence="1" id="KW-0732">Signal</keyword>
<accession>A0AAE3DFK5</accession>
<dbReference type="GO" id="GO:0004222">
    <property type="term" value="F:metalloendopeptidase activity"/>
    <property type="evidence" value="ECO:0007669"/>
    <property type="project" value="TreeGrafter"/>
</dbReference>